<dbReference type="Proteomes" id="UP001163603">
    <property type="component" value="Chromosome 11"/>
</dbReference>
<reference evidence="2" key="1">
    <citation type="journal article" date="2023" name="G3 (Bethesda)">
        <title>Genome assembly and association tests identify interacting loci associated with vigor, precocity, and sex in interspecific pistachio rootstocks.</title>
        <authorList>
            <person name="Palmer W."/>
            <person name="Jacygrad E."/>
            <person name="Sagayaradj S."/>
            <person name="Cavanaugh K."/>
            <person name="Han R."/>
            <person name="Bertier L."/>
            <person name="Beede B."/>
            <person name="Kafkas S."/>
            <person name="Golino D."/>
            <person name="Preece J."/>
            <person name="Michelmore R."/>
        </authorList>
    </citation>
    <scope>NUCLEOTIDE SEQUENCE [LARGE SCALE GENOMIC DNA]</scope>
</reference>
<evidence type="ECO:0000313" key="1">
    <source>
        <dbReference type="EMBL" id="KAJ0021251.1"/>
    </source>
</evidence>
<protein>
    <submittedName>
        <fullName evidence="1">Uncharacterized protein</fullName>
    </submittedName>
</protein>
<gene>
    <name evidence="1" type="ORF">Pint_30891</name>
</gene>
<evidence type="ECO:0000313" key="2">
    <source>
        <dbReference type="Proteomes" id="UP001163603"/>
    </source>
</evidence>
<sequence>MQDYQSKLSSLSLPDDLVSLCFDPLRFVINPNVCASIVTIKDSDGHLVQSRLIAIDGNRTHAVDCFYFTVLYAAGMVNEFGPESDGALSYIFGLSLNSQVGSTNSRHSALVFGLTGAGVAIFVMTGLLGLYFWWDKKLRRRFYGTRLDSGYSLEEQGSRPKFRPNTGSIWFKIQDLERATDNFSQRNIIGRGGFGVVYKGVLKDGTMVGRIFKDSPSYDVRDNQRYLVYDYMPNGNLDDHLFPSLNDKVGSTKKPLTWPQRKSVILDVAEGLAYLHYGMKPAIYHRDIEATNILPTIADALKMLEGDIEVPPLPDRPISLGHPSFYGDGNAFIISLALGGPQLRPGDMLRVLYKETTFLYLIQRDLRMSQLVYGRG</sequence>
<comment type="caution">
    <text evidence="1">The sequence shown here is derived from an EMBL/GenBank/DDBJ whole genome shotgun (WGS) entry which is preliminary data.</text>
</comment>
<accession>A0ACC0XPS3</accession>
<name>A0ACC0XPS3_9ROSI</name>
<proteinExistence type="predicted"/>
<dbReference type="EMBL" id="CM047746">
    <property type="protein sequence ID" value="KAJ0021251.1"/>
    <property type="molecule type" value="Genomic_DNA"/>
</dbReference>
<keyword evidence="2" id="KW-1185">Reference proteome</keyword>
<organism evidence="1 2">
    <name type="scientific">Pistacia integerrima</name>
    <dbReference type="NCBI Taxonomy" id="434235"/>
    <lineage>
        <taxon>Eukaryota</taxon>
        <taxon>Viridiplantae</taxon>
        <taxon>Streptophyta</taxon>
        <taxon>Embryophyta</taxon>
        <taxon>Tracheophyta</taxon>
        <taxon>Spermatophyta</taxon>
        <taxon>Magnoliopsida</taxon>
        <taxon>eudicotyledons</taxon>
        <taxon>Gunneridae</taxon>
        <taxon>Pentapetalae</taxon>
        <taxon>rosids</taxon>
        <taxon>malvids</taxon>
        <taxon>Sapindales</taxon>
        <taxon>Anacardiaceae</taxon>
        <taxon>Pistacia</taxon>
    </lineage>
</organism>